<dbReference type="InterPro" id="IPR001537">
    <property type="entry name" value="SpoU_MeTrfase"/>
</dbReference>
<comment type="caution">
    <text evidence="4">The sequence shown here is derived from an EMBL/GenBank/DDBJ whole genome shotgun (WGS) entry which is preliminary data.</text>
</comment>
<dbReference type="GO" id="GO:0003723">
    <property type="term" value="F:RNA binding"/>
    <property type="evidence" value="ECO:0007669"/>
    <property type="project" value="InterPro"/>
</dbReference>
<keyword evidence="2" id="KW-0808">Transferase</keyword>
<feature type="domain" description="tRNA/rRNA methyltransferase SpoU type" evidence="3">
    <location>
        <begin position="4"/>
        <end position="54"/>
    </location>
</feature>
<dbReference type="GO" id="GO:0032259">
    <property type="term" value="P:methylation"/>
    <property type="evidence" value="ECO:0007669"/>
    <property type="project" value="UniProtKB-KW"/>
</dbReference>
<dbReference type="AlphaFoldDB" id="A0A6L7AB11"/>
<dbReference type="Proteomes" id="UP000478636">
    <property type="component" value="Unassembled WGS sequence"/>
</dbReference>
<dbReference type="EMBL" id="WSZI01000011">
    <property type="protein sequence ID" value="MWN20693.1"/>
    <property type="molecule type" value="Genomic_DNA"/>
</dbReference>
<keyword evidence="1" id="KW-0489">Methyltransferase</keyword>
<protein>
    <recommendedName>
        <fullName evidence="3">tRNA/rRNA methyltransferase SpoU type domain-containing protein</fullName>
    </recommendedName>
</protein>
<dbReference type="CDD" id="cd18095">
    <property type="entry name" value="SpoU-like_rRNA-MTase"/>
    <property type="match status" value="1"/>
</dbReference>
<dbReference type="InterPro" id="IPR029028">
    <property type="entry name" value="Alpha/beta_knot_MTases"/>
</dbReference>
<name>A0A6L7AB11_LEULA</name>
<reference evidence="4 5" key="1">
    <citation type="submission" date="2019-12" db="EMBL/GenBank/DDBJ databases">
        <title>Complete genome sequence of Leuconostoc lactis strain AVN1 provides insights into metabolic potential.</title>
        <authorList>
            <person name="Besrour N."/>
            <person name="Najjari A."/>
            <person name="Fhoula I."/>
            <person name="Jaballah S."/>
            <person name="Klibi N."/>
            <person name="Ouzari H.I."/>
        </authorList>
    </citation>
    <scope>NUCLEOTIDE SEQUENCE [LARGE SCALE GENOMIC DNA]</scope>
    <source>
        <strain evidence="4 5">AVN1</strain>
    </source>
</reference>
<dbReference type="InterPro" id="IPR051259">
    <property type="entry name" value="rRNA_Methyltransferase"/>
</dbReference>
<evidence type="ECO:0000313" key="5">
    <source>
        <dbReference type="Proteomes" id="UP000478636"/>
    </source>
</evidence>
<gene>
    <name evidence="4" type="ORF">GQS40_02645</name>
</gene>
<dbReference type="PANTHER" id="PTHR43191:SF2">
    <property type="entry name" value="RRNA METHYLTRANSFERASE 3, MITOCHONDRIAL"/>
    <property type="match status" value="1"/>
</dbReference>
<dbReference type="Gene3D" id="3.40.1280.10">
    <property type="match status" value="2"/>
</dbReference>
<dbReference type="GO" id="GO:0008173">
    <property type="term" value="F:RNA methyltransferase activity"/>
    <property type="evidence" value="ECO:0007669"/>
    <property type="project" value="InterPro"/>
</dbReference>
<dbReference type="PANTHER" id="PTHR43191">
    <property type="entry name" value="RRNA METHYLTRANSFERASE 3"/>
    <property type="match status" value="1"/>
</dbReference>
<dbReference type="InterPro" id="IPR029026">
    <property type="entry name" value="tRNA_m1G_MTases_N"/>
</dbReference>
<dbReference type="SUPFAM" id="SSF55315">
    <property type="entry name" value="L30e-like"/>
    <property type="match status" value="1"/>
</dbReference>
<sequence length="197" mass="21252">MDEAAQSYRQIEPSTQFALIVGNEGQGMAEELAAKTTANLYIPIQGQAESLNVAILLLDKIQDPGNVGTLVRTADAAGFKGVVLGEGTADAYSPKVVRAMQGSQFHLEVLNGDLNEWTDAFKFHAVMATEAQMAEHLPDVPHGVPAFEISEEVAKHIAGTNTPQGIFAEISLPDKTFDPSYVHDGAWKYAKNLAYFC</sequence>
<dbReference type="Pfam" id="PF00588">
    <property type="entry name" value="SpoU_methylase"/>
    <property type="match status" value="2"/>
</dbReference>
<proteinExistence type="predicted"/>
<evidence type="ECO:0000256" key="2">
    <source>
        <dbReference type="ARBA" id="ARBA00022679"/>
    </source>
</evidence>
<accession>A0A6L7AB11</accession>
<dbReference type="GO" id="GO:0006396">
    <property type="term" value="P:RNA processing"/>
    <property type="evidence" value="ECO:0007669"/>
    <property type="project" value="InterPro"/>
</dbReference>
<dbReference type="SUPFAM" id="SSF75217">
    <property type="entry name" value="alpha/beta knot"/>
    <property type="match status" value="2"/>
</dbReference>
<evidence type="ECO:0000259" key="3">
    <source>
        <dbReference type="Pfam" id="PF00588"/>
    </source>
</evidence>
<evidence type="ECO:0000256" key="1">
    <source>
        <dbReference type="ARBA" id="ARBA00022603"/>
    </source>
</evidence>
<feature type="domain" description="tRNA/rRNA methyltransferase SpoU type" evidence="3">
    <location>
        <begin position="55"/>
        <end position="139"/>
    </location>
</feature>
<dbReference type="InterPro" id="IPR029064">
    <property type="entry name" value="Ribosomal_eL30-like_sf"/>
</dbReference>
<evidence type="ECO:0000313" key="4">
    <source>
        <dbReference type="EMBL" id="MWN20693.1"/>
    </source>
</evidence>
<organism evidence="4 5">
    <name type="scientific">Leuconostoc lactis</name>
    <dbReference type="NCBI Taxonomy" id="1246"/>
    <lineage>
        <taxon>Bacteria</taxon>
        <taxon>Bacillati</taxon>
        <taxon>Bacillota</taxon>
        <taxon>Bacilli</taxon>
        <taxon>Lactobacillales</taxon>
        <taxon>Lactobacillaceae</taxon>
        <taxon>Leuconostoc</taxon>
    </lineage>
</organism>